<dbReference type="Proteomes" id="UP000827609">
    <property type="component" value="Segment"/>
</dbReference>
<name>A0AAE7WUK7_9CAUD</name>
<evidence type="ECO:0000313" key="2">
    <source>
        <dbReference type="Proteomes" id="UP000827609"/>
    </source>
</evidence>
<proteinExistence type="predicted"/>
<gene>
    <name evidence="1" type="ORF">pEaSNUABM7_00230</name>
</gene>
<evidence type="ECO:0000313" key="1">
    <source>
        <dbReference type="EMBL" id="QYW04898.1"/>
    </source>
</evidence>
<sequence>MSNQHRYVASAQRRFYSKNWLEFCDLIRVEPQKIGAFNKQGDLIGLQLPVDFDYTTATKSLRLMYAVKEEGVDMRCYLFGARYYKFVFFEKTIAVSEEEYEIVSQRSSASQ</sequence>
<keyword evidence="2" id="KW-1185">Reference proteome</keyword>
<dbReference type="EMBL" id="MZ475896">
    <property type="protein sequence ID" value="QYW04898.1"/>
    <property type="molecule type" value="Genomic_DNA"/>
</dbReference>
<reference evidence="1" key="1">
    <citation type="submission" date="2021-06" db="EMBL/GenBank/DDBJ databases">
        <title>Complete genome sequence of Erwinia phage pEa_SNUABM_7.</title>
        <authorList>
            <person name="Kim S.G."/>
            <person name="Park S.C."/>
        </authorList>
    </citation>
    <scope>NUCLEOTIDE SEQUENCE</scope>
</reference>
<protein>
    <submittedName>
        <fullName evidence="1">Uncharacterized protein</fullName>
    </submittedName>
</protein>
<accession>A0AAE7WUK7</accession>
<organism evidence="1 2">
    <name type="scientific">Erwinia phage pEa_SNUABM_7</name>
    <dbReference type="NCBI Taxonomy" id="2866695"/>
    <lineage>
        <taxon>Viruses</taxon>
        <taxon>Duplodnaviria</taxon>
        <taxon>Heunggongvirae</taxon>
        <taxon>Uroviricota</taxon>
        <taxon>Caudoviricetes</taxon>
        <taxon>Snuvirus</taxon>
        <taxon>Snuvirus SNUABM7</taxon>
    </lineage>
</organism>